<keyword evidence="9 17" id="KW-0963">Cytoplasm</keyword>
<evidence type="ECO:0000256" key="4">
    <source>
        <dbReference type="ARBA" id="ARBA00004496"/>
    </source>
</evidence>
<evidence type="ECO:0000259" key="18">
    <source>
        <dbReference type="Pfam" id="PF00391"/>
    </source>
</evidence>
<evidence type="ECO:0000259" key="20">
    <source>
        <dbReference type="Pfam" id="PF05524"/>
    </source>
</evidence>
<keyword evidence="11 17" id="KW-0808">Transferase</keyword>
<dbReference type="Gene3D" id="3.20.20.60">
    <property type="entry name" value="Phosphoenolpyruvate-binding domains"/>
    <property type="match status" value="1"/>
</dbReference>
<dbReference type="RefSeq" id="WP_211422369.1">
    <property type="nucleotide sequence ID" value="NZ_CP072642.1"/>
</dbReference>
<dbReference type="Pfam" id="PF00391">
    <property type="entry name" value="PEP-utilizers"/>
    <property type="match status" value="1"/>
</dbReference>
<evidence type="ECO:0000256" key="12">
    <source>
        <dbReference type="ARBA" id="ARBA00022683"/>
    </source>
</evidence>
<comment type="cofactor">
    <cofactor evidence="2 17">
        <name>Mg(2+)</name>
        <dbReference type="ChEBI" id="CHEBI:18420"/>
    </cofactor>
</comment>
<evidence type="ECO:0000256" key="17">
    <source>
        <dbReference type="PIRNR" id="PIRNR000732"/>
    </source>
</evidence>
<evidence type="ECO:0000256" key="5">
    <source>
        <dbReference type="ARBA" id="ARBA00007837"/>
    </source>
</evidence>
<dbReference type="InterPro" id="IPR008279">
    <property type="entry name" value="PEP-util_enz_mobile_dom"/>
</dbReference>
<dbReference type="Pfam" id="PF02896">
    <property type="entry name" value="PEP-utilizers_C"/>
    <property type="match status" value="1"/>
</dbReference>
<feature type="domain" description="Phosphotransferase system enzyme I N-terminal" evidence="20">
    <location>
        <begin position="14"/>
        <end position="137"/>
    </location>
</feature>
<dbReference type="InterPro" id="IPR023151">
    <property type="entry name" value="PEP_util_CS"/>
</dbReference>
<dbReference type="PANTHER" id="PTHR46244">
    <property type="entry name" value="PHOSPHOENOLPYRUVATE-PROTEIN PHOSPHOTRANSFERASE"/>
    <property type="match status" value="1"/>
</dbReference>
<evidence type="ECO:0000256" key="7">
    <source>
        <dbReference type="ARBA" id="ARBA00016544"/>
    </source>
</evidence>
<dbReference type="Pfam" id="PF05524">
    <property type="entry name" value="PEP-utilisers_N"/>
    <property type="match status" value="1"/>
</dbReference>
<dbReference type="GO" id="GO:0008965">
    <property type="term" value="F:phosphoenolpyruvate-protein phosphotransferase activity"/>
    <property type="evidence" value="ECO:0007669"/>
    <property type="project" value="UniProtKB-EC"/>
</dbReference>
<dbReference type="EMBL" id="CP072642">
    <property type="protein sequence ID" value="QUV94046.1"/>
    <property type="molecule type" value="Genomic_DNA"/>
</dbReference>
<comment type="function">
    <text evidence="3 17">General (non sugar-specific) component of the phosphoenolpyruvate-dependent sugar phosphotransferase system (sugar PTS). This major carbohydrate active-transport system catalyzes the phosphorylation of incoming sugar substrates concomitantly with their translocation across the cell membrane. Enzyme I transfers the phosphoryl group from phosphoenolpyruvate (PEP) to the phosphoryl carrier protein (HPr).</text>
</comment>
<name>A0ABX8B393_9BACT</name>
<feature type="domain" description="PEP-utilising enzyme C-terminal" evidence="19">
    <location>
        <begin position="267"/>
        <end position="549"/>
    </location>
</feature>
<dbReference type="InterPro" id="IPR024692">
    <property type="entry name" value="PTS_EI"/>
</dbReference>
<keyword evidence="22" id="KW-1185">Reference proteome</keyword>
<dbReference type="PROSITE" id="PS00742">
    <property type="entry name" value="PEP_ENZYMES_2"/>
    <property type="match status" value="1"/>
</dbReference>
<evidence type="ECO:0000256" key="6">
    <source>
        <dbReference type="ARBA" id="ARBA00012232"/>
    </source>
</evidence>
<gene>
    <name evidence="21" type="primary">ptsP</name>
    <name evidence="21" type="ORF">J8C05_00865</name>
</gene>
<evidence type="ECO:0000256" key="3">
    <source>
        <dbReference type="ARBA" id="ARBA00002728"/>
    </source>
</evidence>
<evidence type="ECO:0000256" key="8">
    <source>
        <dbReference type="ARBA" id="ARBA00022448"/>
    </source>
</evidence>
<evidence type="ECO:0000256" key="16">
    <source>
        <dbReference type="ARBA" id="ARBA00033235"/>
    </source>
</evidence>
<dbReference type="SUPFAM" id="SSF52009">
    <property type="entry name" value="Phosphohistidine domain"/>
    <property type="match status" value="1"/>
</dbReference>
<comment type="catalytic activity">
    <reaction evidence="1 17">
        <text>L-histidyl-[protein] + phosphoenolpyruvate = N(pros)-phospho-L-histidyl-[protein] + pyruvate</text>
        <dbReference type="Rhea" id="RHEA:23880"/>
        <dbReference type="Rhea" id="RHEA-COMP:9745"/>
        <dbReference type="Rhea" id="RHEA-COMP:9746"/>
        <dbReference type="ChEBI" id="CHEBI:15361"/>
        <dbReference type="ChEBI" id="CHEBI:29979"/>
        <dbReference type="ChEBI" id="CHEBI:58702"/>
        <dbReference type="ChEBI" id="CHEBI:64837"/>
        <dbReference type="EC" id="2.7.3.9"/>
    </reaction>
</comment>
<evidence type="ECO:0000256" key="11">
    <source>
        <dbReference type="ARBA" id="ARBA00022679"/>
    </source>
</evidence>
<dbReference type="PRINTS" id="PR01736">
    <property type="entry name" value="PHPHTRNFRASE"/>
</dbReference>
<evidence type="ECO:0000259" key="19">
    <source>
        <dbReference type="Pfam" id="PF02896"/>
    </source>
</evidence>
<dbReference type="PANTHER" id="PTHR46244:SF3">
    <property type="entry name" value="PHOSPHOENOLPYRUVATE-PROTEIN PHOSPHOTRANSFERASE"/>
    <property type="match status" value="1"/>
</dbReference>
<sequence length="580" mass="63632">MSSNPLTDTERHFTGLAASPGVGFGQVARLVPQTRPPLFIHVLPHRVTLEIERVKRAMQRARRHLESVQHHFREQVGHGSAYLLDPYILMLDDAVLTQAIEDNIRQHRINAEWAVKRAVESLLASFDNIQDAYLAQRRDDIRDVGQRLIGILSGQPMRMPQLDTPSILFADDILPTMLAEVNPTNLNGLVTDTGGVMTHTAIIARSLGIPAVFGVQEALNQATEGSACIVDGSHGEVILHPRRATQTVYLGRRAAEQRLRRDGLSVARLPAVTRDGIACHLLANVEIQSELPGVERCGAQSIGLFRSEFIVSSDASSLPDEDTQCAAYQAVITASPDHTATIRTFDFSSDTLPGETRIVEPNPALGLHGVRWWLAHENVAKTQLRAIVRAAASGRVRILLPRVTCITELRAARELLTAVCRELGADDRLRRRLELGAMIEMPAAVFIADRLARESDFLSIGSNDLVQYVLASDRGNERVSYLQQPLHPAVLASLNLVVRAAQETKKPLTMCGEMAAQPVCAFALLGLGIRRFSLSPAALPQLKSTLRRLSVRDAEQFMAQALTLDTAHAIEACAQTYLKP</sequence>
<feature type="domain" description="PEP-utilising enzyme mobile" evidence="18">
    <location>
        <begin position="164"/>
        <end position="235"/>
    </location>
</feature>
<evidence type="ECO:0000256" key="9">
    <source>
        <dbReference type="ARBA" id="ARBA00022490"/>
    </source>
</evidence>
<keyword evidence="15 17" id="KW-0460">Magnesium</keyword>
<evidence type="ECO:0000313" key="21">
    <source>
        <dbReference type="EMBL" id="QUV94046.1"/>
    </source>
</evidence>
<keyword evidence="8 17" id="KW-0813">Transport</keyword>
<evidence type="ECO:0000256" key="15">
    <source>
        <dbReference type="ARBA" id="ARBA00022842"/>
    </source>
</evidence>
<dbReference type="InterPro" id="IPR015813">
    <property type="entry name" value="Pyrv/PenolPyrv_kinase-like_dom"/>
</dbReference>
<reference evidence="21 22" key="1">
    <citation type="submission" date="2021-03" db="EMBL/GenBank/DDBJ databases">
        <title>Genomic and phenotypic characterization of Chloracidobacterium isolates provides evidence for multiple species.</title>
        <authorList>
            <person name="Saini M.K."/>
            <person name="Costas A.M.G."/>
            <person name="Tank M."/>
            <person name="Bryant D.A."/>
        </authorList>
    </citation>
    <scope>NUCLEOTIDE SEQUENCE [LARGE SCALE GENOMIC DNA]</scope>
    <source>
        <strain evidence="21 22">N</strain>
    </source>
</reference>
<dbReference type="Gene3D" id="3.50.30.10">
    <property type="entry name" value="Phosphohistidine domain"/>
    <property type="match status" value="1"/>
</dbReference>
<evidence type="ECO:0000256" key="13">
    <source>
        <dbReference type="ARBA" id="ARBA00022723"/>
    </source>
</evidence>
<dbReference type="SUPFAM" id="SSF47831">
    <property type="entry name" value="Enzyme I of the PEP:sugar phosphotransferase system HPr-binding (sub)domain"/>
    <property type="match status" value="1"/>
</dbReference>
<dbReference type="InterPro" id="IPR000121">
    <property type="entry name" value="PEP_util_C"/>
</dbReference>
<dbReference type="Gene3D" id="1.10.274.10">
    <property type="entry name" value="PtsI, HPr-binding domain"/>
    <property type="match status" value="1"/>
</dbReference>
<evidence type="ECO:0000313" key="22">
    <source>
        <dbReference type="Proteomes" id="UP000677668"/>
    </source>
</evidence>
<evidence type="ECO:0000256" key="1">
    <source>
        <dbReference type="ARBA" id="ARBA00000683"/>
    </source>
</evidence>
<comment type="subcellular location">
    <subcellularLocation>
        <location evidence="4 17">Cytoplasm</location>
    </subcellularLocation>
</comment>
<evidence type="ECO:0000256" key="2">
    <source>
        <dbReference type="ARBA" id="ARBA00001946"/>
    </source>
</evidence>
<dbReference type="InterPro" id="IPR006318">
    <property type="entry name" value="PTS_EI-like"/>
</dbReference>
<dbReference type="SUPFAM" id="SSF51621">
    <property type="entry name" value="Phosphoenolpyruvate/pyruvate domain"/>
    <property type="match status" value="1"/>
</dbReference>
<organism evidence="21 22">
    <name type="scientific">Chloracidobacterium sp. N</name>
    <dbReference type="NCBI Taxonomy" id="2821540"/>
    <lineage>
        <taxon>Bacteria</taxon>
        <taxon>Pseudomonadati</taxon>
        <taxon>Acidobacteriota</taxon>
        <taxon>Terriglobia</taxon>
        <taxon>Terriglobales</taxon>
        <taxon>Acidobacteriaceae</taxon>
        <taxon>Chloracidobacterium</taxon>
        <taxon>Chloracidobacterium aggregatum</taxon>
    </lineage>
</organism>
<dbReference type="PIRSF" id="PIRSF000732">
    <property type="entry name" value="PTS_enzyme_I"/>
    <property type="match status" value="1"/>
</dbReference>
<dbReference type="InterPro" id="IPR036618">
    <property type="entry name" value="PtsI_HPr-bd_sf"/>
</dbReference>
<accession>A0ABX8B393</accession>
<dbReference type="NCBIfam" id="TIGR01417">
    <property type="entry name" value="PTS_I_fam"/>
    <property type="match status" value="1"/>
</dbReference>
<keyword evidence="13 17" id="KW-0479">Metal-binding</keyword>
<protein>
    <recommendedName>
        <fullName evidence="7 17">Phosphoenolpyruvate-protein phosphotransferase</fullName>
        <ecNumber evidence="6 17">2.7.3.9</ecNumber>
    </recommendedName>
    <alternativeName>
        <fullName evidence="16 17">Phosphotransferase system, enzyme I</fullName>
    </alternativeName>
</protein>
<dbReference type="InterPro" id="IPR036637">
    <property type="entry name" value="Phosphohistidine_dom_sf"/>
</dbReference>
<dbReference type="InterPro" id="IPR040442">
    <property type="entry name" value="Pyrv_kinase-like_dom_sf"/>
</dbReference>
<evidence type="ECO:0000256" key="10">
    <source>
        <dbReference type="ARBA" id="ARBA00022597"/>
    </source>
</evidence>
<dbReference type="EC" id="2.7.3.9" evidence="6 17"/>
<keyword evidence="12 17" id="KW-0598">Phosphotransferase system</keyword>
<keyword evidence="10 17" id="KW-0762">Sugar transport</keyword>
<proteinExistence type="inferred from homology"/>
<dbReference type="InterPro" id="IPR008731">
    <property type="entry name" value="PTS_EIN"/>
</dbReference>
<dbReference type="InterPro" id="IPR050499">
    <property type="entry name" value="PEP-utilizing_PTS_enzyme"/>
</dbReference>
<dbReference type="Proteomes" id="UP000677668">
    <property type="component" value="Chromosome 1"/>
</dbReference>
<comment type="similarity">
    <text evidence="5 17">Belongs to the PEP-utilizing enzyme family.</text>
</comment>
<evidence type="ECO:0000256" key="14">
    <source>
        <dbReference type="ARBA" id="ARBA00022777"/>
    </source>
</evidence>
<keyword evidence="14 17" id="KW-0418">Kinase</keyword>